<name>A0A6B3R9X2_9FLAO</name>
<dbReference type="GO" id="GO:0032259">
    <property type="term" value="P:methylation"/>
    <property type="evidence" value="ECO:0007669"/>
    <property type="project" value="UniProtKB-KW"/>
</dbReference>
<reference evidence="4 5" key="1">
    <citation type="submission" date="2020-02" db="EMBL/GenBank/DDBJ databases">
        <title>Flavobacteriaceae Psychroflexus bacterium YR1-1, complete genome.</title>
        <authorList>
            <person name="Li Y."/>
            <person name="Wu S."/>
        </authorList>
    </citation>
    <scope>NUCLEOTIDE SEQUENCE [LARGE SCALE GENOMIC DNA]</scope>
    <source>
        <strain evidence="4 5">YR1-1</strain>
    </source>
</reference>
<keyword evidence="2 4" id="KW-0808">Transferase</keyword>
<dbReference type="GO" id="GO:0003723">
    <property type="term" value="F:RNA binding"/>
    <property type="evidence" value="ECO:0007669"/>
    <property type="project" value="InterPro"/>
</dbReference>
<sequence length="168" mass="19074">MKDQQLKHHQVNFGTSTKIQISIVLDEMGSPANLGSIFRNAEAFGVQNIWIHNSNQKDLESTRFKRTSRSTWKNVSISFYEDCQKVIDDFDGQKIGLEITSTSKDITTLSEQKIDRVLLVVGNEKRGIAEDILQKLDHIFHIKMFGKNSSLNVSQSLGIALHEITREI</sequence>
<dbReference type="EMBL" id="JAAIKD010000004">
    <property type="protein sequence ID" value="NEV94381.1"/>
    <property type="molecule type" value="Genomic_DNA"/>
</dbReference>
<proteinExistence type="predicted"/>
<dbReference type="Gene3D" id="3.40.1280.10">
    <property type="match status" value="1"/>
</dbReference>
<evidence type="ECO:0000259" key="3">
    <source>
        <dbReference type="Pfam" id="PF00588"/>
    </source>
</evidence>
<dbReference type="Pfam" id="PF00588">
    <property type="entry name" value="SpoU_methylase"/>
    <property type="match status" value="1"/>
</dbReference>
<dbReference type="InterPro" id="IPR029026">
    <property type="entry name" value="tRNA_m1G_MTases_N"/>
</dbReference>
<dbReference type="InterPro" id="IPR029028">
    <property type="entry name" value="Alpha/beta_knot_MTases"/>
</dbReference>
<dbReference type="GO" id="GO:0006396">
    <property type="term" value="P:RNA processing"/>
    <property type="evidence" value="ECO:0007669"/>
    <property type="project" value="InterPro"/>
</dbReference>
<dbReference type="SUPFAM" id="SSF75217">
    <property type="entry name" value="alpha/beta knot"/>
    <property type="match status" value="1"/>
</dbReference>
<dbReference type="InterPro" id="IPR001537">
    <property type="entry name" value="SpoU_MeTrfase"/>
</dbReference>
<comment type="caution">
    <text evidence="4">The sequence shown here is derived from an EMBL/GenBank/DDBJ whole genome shotgun (WGS) entry which is preliminary data.</text>
</comment>
<evidence type="ECO:0000256" key="1">
    <source>
        <dbReference type="ARBA" id="ARBA00022603"/>
    </source>
</evidence>
<dbReference type="AlphaFoldDB" id="A0A6B3R9X2"/>
<evidence type="ECO:0000313" key="4">
    <source>
        <dbReference type="EMBL" id="NEV94381.1"/>
    </source>
</evidence>
<dbReference type="GO" id="GO:0005829">
    <property type="term" value="C:cytosol"/>
    <property type="evidence" value="ECO:0007669"/>
    <property type="project" value="TreeGrafter"/>
</dbReference>
<organism evidence="4 5">
    <name type="scientific">Psychroflexus aurantiacus</name>
    <dbReference type="NCBI Taxonomy" id="2709310"/>
    <lineage>
        <taxon>Bacteria</taxon>
        <taxon>Pseudomonadati</taxon>
        <taxon>Bacteroidota</taxon>
        <taxon>Flavobacteriia</taxon>
        <taxon>Flavobacteriales</taxon>
        <taxon>Flavobacteriaceae</taxon>
        <taxon>Psychroflexus</taxon>
    </lineage>
</organism>
<dbReference type="GO" id="GO:0008173">
    <property type="term" value="F:RNA methyltransferase activity"/>
    <property type="evidence" value="ECO:0007669"/>
    <property type="project" value="InterPro"/>
</dbReference>
<keyword evidence="5" id="KW-1185">Reference proteome</keyword>
<keyword evidence="1 4" id="KW-0489">Methyltransferase</keyword>
<protein>
    <submittedName>
        <fullName evidence="4">TrmH family RNA methyltransferase</fullName>
    </submittedName>
</protein>
<evidence type="ECO:0000256" key="2">
    <source>
        <dbReference type="ARBA" id="ARBA00022679"/>
    </source>
</evidence>
<evidence type="ECO:0000313" key="5">
    <source>
        <dbReference type="Proteomes" id="UP000478505"/>
    </source>
</evidence>
<accession>A0A6B3R9X2</accession>
<dbReference type="InterPro" id="IPR004441">
    <property type="entry name" value="rRNA_MeTrfase_TrmH"/>
</dbReference>
<dbReference type="RefSeq" id="WP_164005088.1">
    <property type="nucleotide sequence ID" value="NZ_JAAIKD010000004.1"/>
</dbReference>
<gene>
    <name evidence="4" type="ORF">G3567_09525</name>
</gene>
<dbReference type="Proteomes" id="UP000478505">
    <property type="component" value="Unassembled WGS sequence"/>
</dbReference>
<dbReference type="PANTHER" id="PTHR46429:SF1">
    <property type="entry name" value="23S RRNA (GUANOSINE-2'-O-)-METHYLTRANSFERASE RLMB"/>
    <property type="match status" value="1"/>
</dbReference>
<feature type="domain" description="tRNA/rRNA methyltransferase SpoU type" evidence="3">
    <location>
        <begin position="21"/>
        <end position="162"/>
    </location>
</feature>
<dbReference type="PANTHER" id="PTHR46429">
    <property type="entry name" value="23S RRNA (GUANOSINE-2'-O-)-METHYLTRANSFERASE RLMB"/>
    <property type="match status" value="1"/>
</dbReference>
<dbReference type="CDD" id="cd18082">
    <property type="entry name" value="SpoU-like_family"/>
    <property type="match status" value="1"/>
</dbReference>